<evidence type="ECO:0000256" key="11">
    <source>
        <dbReference type="HAMAP-Rule" id="MF_01263"/>
    </source>
</evidence>
<evidence type="ECO:0000256" key="3">
    <source>
        <dbReference type="ARBA" id="ARBA00022694"/>
    </source>
</evidence>
<feature type="domain" description="CCA-adding enzyme C-terminal" evidence="14">
    <location>
        <begin position="248"/>
        <end position="393"/>
    </location>
</feature>
<dbReference type="OrthoDB" id="9805698at2"/>
<feature type="binding site" evidence="11">
    <location>
        <position position="30"/>
    </location>
    <ligand>
        <name>ATP</name>
        <dbReference type="ChEBI" id="CHEBI:30616"/>
    </ligand>
</feature>
<dbReference type="GO" id="GO:0042245">
    <property type="term" value="P:RNA repair"/>
    <property type="evidence" value="ECO:0007669"/>
    <property type="project" value="UniProtKB-KW"/>
</dbReference>
<evidence type="ECO:0000256" key="8">
    <source>
        <dbReference type="ARBA" id="ARBA00022840"/>
    </source>
</evidence>
<accession>A0A1H0XVE5</accession>
<dbReference type="AlphaFoldDB" id="A0A1H0XVE5"/>
<evidence type="ECO:0000259" key="12">
    <source>
        <dbReference type="Pfam" id="PF01743"/>
    </source>
</evidence>
<evidence type="ECO:0000256" key="7">
    <source>
        <dbReference type="ARBA" id="ARBA00022800"/>
    </source>
</evidence>
<evidence type="ECO:0000259" key="13">
    <source>
        <dbReference type="Pfam" id="PF12627"/>
    </source>
</evidence>
<dbReference type="EMBL" id="FNJW01000008">
    <property type="protein sequence ID" value="SDQ06835.1"/>
    <property type="molecule type" value="Genomic_DNA"/>
</dbReference>
<dbReference type="InterPro" id="IPR002646">
    <property type="entry name" value="PolA_pol_head_dom"/>
</dbReference>
<dbReference type="GO" id="GO:0000049">
    <property type="term" value="F:tRNA binding"/>
    <property type="evidence" value="ECO:0007669"/>
    <property type="project" value="UniProtKB-UniRule"/>
</dbReference>
<keyword evidence="3 11" id="KW-0819">tRNA processing</keyword>
<dbReference type="RefSeq" id="WP_089974911.1">
    <property type="nucleotide sequence ID" value="NZ_FNJW01000008.1"/>
</dbReference>
<comment type="subunit">
    <text evidence="11">Homodimer.</text>
</comment>
<sequence>MILFDHQFKQALPIIDKIEEAGFEAYFVGGSVRDTLLNKPINDVDIATSAKPNEIKEIFPKTIDVGIEHGTVMVLWKDASYEITTFRTESTYQDFRRPDTVEFVRSLKEDLKRRDFTINALAMDRDGKIIDYFNGQKDLENNLIKAVGIPEERFFEDALRMMRGVRFVSQLNFSMDSETEAAIHKNHPLLEKIAVERIQVEFVKLLLGSGRKQGLELFIRTNLFYYCPGLKDSKKELEEFAKLDCVIENRIVAWVLLIHYLNKTSDDVELFLRAWKCSKKEINQVKLAMIALEHRLKNNFNRQILYQTGLQVSLDVETVMECLGYPIDFETVHKLYQELPIYSKNDMKIDGNDLQVVLNRKPGKWLGDLMTEIEATILSGELPNEKPIIVEWVSTHYTKDA</sequence>
<organism evidence="15 16">
    <name type="scientific">Carnobacterium viridans</name>
    <dbReference type="NCBI Taxonomy" id="174587"/>
    <lineage>
        <taxon>Bacteria</taxon>
        <taxon>Bacillati</taxon>
        <taxon>Bacillota</taxon>
        <taxon>Bacilli</taxon>
        <taxon>Lactobacillales</taxon>
        <taxon>Carnobacteriaceae</taxon>
        <taxon>Carnobacterium</taxon>
    </lineage>
</organism>
<evidence type="ECO:0000256" key="9">
    <source>
        <dbReference type="ARBA" id="ARBA00022842"/>
    </source>
</evidence>
<feature type="binding site" evidence="11">
    <location>
        <position position="160"/>
    </location>
    <ligand>
        <name>ATP</name>
        <dbReference type="ChEBI" id="CHEBI:30616"/>
    </ligand>
</feature>
<feature type="binding site" evidence="11">
    <location>
        <position position="163"/>
    </location>
    <ligand>
        <name>CTP</name>
        <dbReference type="ChEBI" id="CHEBI:37563"/>
    </ligand>
</feature>
<comment type="catalytic activity">
    <reaction evidence="11">
        <text>a tRNA with a 3' CCA end + 2 CTP + ATP = a tRNA with a 3' CCACCA end + 3 diphosphate</text>
        <dbReference type="Rhea" id="RHEA:76235"/>
        <dbReference type="Rhea" id="RHEA-COMP:10468"/>
        <dbReference type="Rhea" id="RHEA-COMP:18655"/>
        <dbReference type="ChEBI" id="CHEBI:30616"/>
        <dbReference type="ChEBI" id="CHEBI:33019"/>
        <dbReference type="ChEBI" id="CHEBI:37563"/>
        <dbReference type="ChEBI" id="CHEBI:83071"/>
        <dbReference type="ChEBI" id="CHEBI:195187"/>
    </reaction>
</comment>
<protein>
    <recommendedName>
        <fullName evidence="11">CCA-adding enzyme</fullName>
        <ecNumber evidence="11">2.7.7.72</ecNumber>
    </recommendedName>
    <alternativeName>
        <fullName evidence="11">CCA tRNA nucleotidyltransferase</fullName>
    </alternativeName>
    <alternativeName>
        <fullName evidence="11">tRNA CCA-pyrophosphorylase</fullName>
    </alternativeName>
    <alternativeName>
        <fullName evidence="11">tRNA adenylyl-/cytidylyl- transferase</fullName>
    </alternativeName>
    <alternativeName>
        <fullName evidence="11">tRNA nucleotidyltransferase</fullName>
    </alternativeName>
    <alternativeName>
        <fullName evidence="11">tRNA-NT</fullName>
    </alternativeName>
</protein>
<comment type="miscellaneous">
    <text evidence="11">A single active site specifically recognizes both ATP and CTP and is responsible for their addition.</text>
</comment>
<keyword evidence="6 11" id="KW-0547">Nucleotide-binding</keyword>
<dbReference type="Gene3D" id="3.30.460.10">
    <property type="entry name" value="Beta Polymerase, domain 2"/>
    <property type="match status" value="1"/>
</dbReference>
<dbReference type="CDD" id="cd05398">
    <property type="entry name" value="NT_ClassII-CCAase"/>
    <property type="match status" value="1"/>
</dbReference>
<dbReference type="GO" id="GO:0160016">
    <property type="term" value="F:CCACCA tRNA nucleotidyltransferase activity"/>
    <property type="evidence" value="ECO:0007669"/>
    <property type="project" value="RHEA"/>
</dbReference>
<keyword evidence="16" id="KW-1185">Reference proteome</keyword>
<evidence type="ECO:0000256" key="2">
    <source>
        <dbReference type="ARBA" id="ARBA00022679"/>
    </source>
</evidence>
<feature type="binding site" evidence="11">
    <location>
        <position position="114"/>
    </location>
    <ligand>
        <name>ATP</name>
        <dbReference type="ChEBI" id="CHEBI:30616"/>
    </ligand>
</feature>
<dbReference type="PANTHER" id="PTHR46173:SF1">
    <property type="entry name" value="CCA TRNA NUCLEOTIDYLTRANSFERASE 1, MITOCHONDRIAL"/>
    <property type="match status" value="1"/>
</dbReference>
<comment type="cofactor">
    <cofactor evidence="1 11">
        <name>Mg(2+)</name>
        <dbReference type="ChEBI" id="CHEBI:18420"/>
    </cofactor>
</comment>
<dbReference type="InterPro" id="IPR023068">
    <property type="entry name" value="CCA-adding_enz_firmicutes"/>
</dbReference>
<dbReference type="SUPFAM" id="SSF81301">
    <property type="entry name" value="Nucleotidyltransferase"/>
    <property type="match status" value="1"/>
</dbReference>
<evidence type="ECO:0000256" key="10">
    <source>
        <dbReference type="ARBA" id="ARBA00022884"/>
    </source>
</evidence>
<feature type="binding site" evidence="11">
    <location>
        <position position="160"/>
    </location>
    <ligand>
        <name>CTP</name>
        <dbReference type="ChEBI" id="CHEBI:37563"/>
    </ligand>
</feature>
<feature type="domain" description="tRNA nucleotidyltransferase/poly(A) polymerase RNA and SrmB- binding" evidence="13">
    <location>
        <begin position="172"/>
        <end position="231"/>
    </location>
</feature>
<proteinExistence type="inferred from homology"/>
<dbReference type="HAMAP" id="MF_01263">
    <property type="entry name" value="CCA_bact_type3"/>
    <property type="match status" value="1"/>
</dbReference>
<evidence type="ECO:0000313" key="16">
    <source>
        <dbReference type="Proteomes" id="UP000199481"/>
    </source>
</evidence>
<reference evidence="16" key="1">
    <citation type="submission" date="2016-10" db="EMBL/GenBank/DDBJ databases">
        <authorList>
            <person name="Varghese N."/>
            <person name="Submissions S."/>
        </authorList>
    </citation>
    <scope>NUCLEOTIDE SEQUENCE [LARGE SCALE GENOMIC DNA]</scope>
    <source>
        <strain evidence="16">MPL-11</strain>
    </source>
</reference>
<feature type="binding site" evidence="11">
    <location>
        <position position="33"/>
    </location>
    <ligand>
        <name>ATP</name>
        <dbReference type="ChEBI" id="CHEBI:30616"/>
    </ligand>
</feature>
<gene>
    <name evidence="11" type="primary">cca</name>
    <name evidence="15" type="ORF">SAMN04487752_0508</name>
</gene>
<dbReference type="GO" id="GO:0005524">
    <property type="term" value="F:ATP binding"/>
    <property type="evidence" value="ECO:0007669"/>
    <property type="project" value="UniProtKB-UniRule"/>
</dbReference>
<dbReference type="PANTHER" id="PTHR46173">
    <property type="entry name" value="CCA TRNA NUCLEOTIDYLTRANSFERASE 1, MITOCHONDRIAL"/>
    <property type="match status" value="1"/>
</dbReference>
<dbReference type="Gene3D" id="1.10.110.30">
    <property type="match status" value="1"/>
</dbReference>
<evidence type="ECO:0000256" key="5">
    <source>
        <dbReference type="ARBA" id="ARBA00022723"/>
    </source>
</evidence>
<feature type="domain" description="Poly A polymerase head" evidence="12">
    <location>
        <begin position="25"/>
        <end position="144"/>
    </location>
</feature>
<comment type="similarity">
    <text evidence="11">Belongs to the tRNA nucleotidyltransferase/poly(A) polymerase family. Bacterial CCA-adding enzyme type 3 subfamily.</text>
</comment>
<dbReference type="InterPro" id="IPR043519">
    <property type="entry name" value="NT_sf"/>
</dbReference>
<dbReference type="Pfam" id="PF01743">
    <property type="entry name" value="PolyA_pol"/>
    <property type="match status" value="1"/>
</dbReference>
<feature type="binding site" evidence="11">
    <location>
        <position position="30"/>
    </location>
    <ligand>
        <name>CTP</name>
        <dbReference type="ChEBI" id="CHEBI:37563"/>
    </ligand>
</feature>
<feature type="binding site" evidence="11">
    <location>
        <position position="43"/>
    </location>
    <ligand>
        <name>Mg(2+)</name>
        <dbReference type="ChEBI" id="CHEBI:18420"/>
    </ligand>
</feature>
<evidence type="ECO:0000256" key="6">
    <source>
        <dbReference type="ARBA" id="ARBA00022741"/>
    </source>
</evidence>
<dbReference type="Pfam" id="PF12627">
    <property type="entry name" value="PolyA_pol_RNAbd"/>
    <property type="match status" value="1"/>
</dbReference>
<evidence type="ECO:0000256" key="1">
    <source>
        <dbReference type="ARBA" id="ARBA00001946"/>
    </source>
</evidence>
<dbReference type="Gene3D" id="1.20.58.560">
    <property type="match status" value="1"/>
</dbReference>
<dbReference type="GO" id="GO:0004810">
    <property type="term" value="F:CCA tRNA nucleotidyltransferase activity"/>
    <property type="evidence" value="ECO:0007669"/>
    <property type="project" value="UniProtKB-UniRule"/>
</dbReference>
<keyword evidence="2 11" id="KW-0808">Transferase</keyword>
<feature type="binding site" evidence="11">
    <location>
        <position position="166"/>
    </location>
    <ligand>
        <name>ATP</name>
        <dbReference type="ChEBI" id="CHEBI:30616"/>
    </ligand>
</feature>
<keyword evidence="5 11" id="KW-0479">Metal-binding</keyword>
<comment type="function">
    <text evidence="11">Catalyzes the addition and repair of the essential 3'-terminal CCA sequence in tRNAs without using a nucleic acid template. Adds these three nucleotides in the order of C, C, and A to the tRNA nucleotide-73, using CTP and ATP as substrates and producing inorganic pyrophosphate. tRNA 3'-terminal CCA addition is required both for tRNA processing and repair. Also involved in tRNA surveillance by mediating tandem CCA addition to generate a CCACCA at the 3' terminus of unstable tRNAs. While stable tRNAs receive only 3'-terminal CCA, unstable tRNAs are marked with CCACCA and rapidly degraded.</text>
</comment>
<keyword evidence="10 11" id="KW-0694">RNA-binding</keyword>
<dbReference type="InterPro" id="IPR050264">
    <property type="entry name" value="Bact_CCA-adding_enz_type3_sf"/>
</dbReference>
<comment type="catalytic activity">
    <reaction evidence="11">
        <text>a tRNA precursor + 2 CTP + ATP = a tRNA with a 3' CCA end + 3 diphosphate</text>
        <dbReference type="Rhea" id="RHEA:14433"/>
        <dbReference type="Rhea" id="RHEA-COMP:10465"/>
        <dbReference type="Rhea" id="RHEA-COMP:10468"/>
        <dbReference type="ChEBI" id="CHEBI:30616"/>
        <dbReference type="ChEBI" id="CHEBI:33019"/>
        <dbReference type="ChEBI" id="CHEBI:37563"/>
        <dbReference type="ChEBI" id="CHEBI:74896"/>
        <dbReference type="ChEBI" id="CHEBI:83071"/>
        <dbReference type="EC" id="2.7.7.72"/>
    </reaction>
</comment>
<feature type="binding site" evidence="11">
    <location>
        <position position="166"/>
    </location>
    <ligand>
        <name>CTP</name>
        <dbReference type="ChEBI" id="CHEBI:37563"/>
    </ligand>
</feature>
<dbReference type="SUPFAM" id="SSF81891">
    <property type="entry name" value="Poly A polymerase C-terminal region-like"/>
    <property type="match status" value="1"/>
</dbReference>
<evidence type="ECO:0000313" key="15">
    <source>
        <dbReference type="EMBL" id="SDQ06835.1"/>
    </source>
</evidence>
<feature type="binding site" evidence="11">
    <location>
        <position position="45"/>
    </location>
    <ligand>
        <name>Mg(2+)</name>
        <dbReference type="ChEBI" id="CHEBI:18420"/>
    </ligand>
</feature>
<keyword evidence="7 11" id="KW-0692">RNA repair</keyword>
<dbReference type="InterPro" id="IPR032828">
    <property type="entry name" value="PolyA_RNA-bd"/>
</dbReference>
<keyword evidence="8 11" id="KW-0067">ATP-binding</keyword>
<dbReference type="GO" id="GO:0000287">
    <property type="term" value="F:magnesium ion binding"/>
    <property type="evidence" value="ECO:0007669"/>
    <property type="project" value="UniProtKB-UniRule"/>
</dbReference>
<feature type="binding site" evidence="11">
    <location>
        <position position="33"/>
    </location>
    <ligand>
        <name>CTP</name>
        <dbReference type="ChEBI" id="CHEBI:37563"/>
    </ligand>
</feature>
<dbReference type="Gene3D" id="1.10.246.80">
    <property type="match status" value="1"/>
</dbReference>
<feature type="binding site" evidence="11">
    <location>
        <position position="163"/>
    </location>
    <ligand>
        <name>ATP</name>
        <dbReference type="ChEBI" id="CHEBI:30616"/>
    </ligand>
</feature>
<keyword evidence="9 11" id="KW-0460">Magnesium</keyword>
<dbReference type="InterPro" id="IPR032810">
    <property type="entry name" value="CCA-adding_enz_C"/>
</dbReference>
<dbReference type="NCBIfam" id="NF009814">
    <property type="entry name" value="PRK13299.1"/>
    <property type="match status" value="1"/>
</dbReference>
<evidence type="ECO:0000259" key="14">
    <source>
        <dbReference type="Pfam" id="PF13735"/>
    </source>
</evidence>
<feature type="binding site" evidence="11">
    <location>
        <position position="157"/>
    </location>
    <ligand>
        <name>CTP</name>
        <dbReference type="ChEBI" id="CHEBI:37563"/>
    </ligand>
</feature>
<feature type="binding site" evidence="11">
    <location>
        <position position="157"/>
    </location>
    <ligand>
        <name>ATP</name>
        <dbReference type="ChEBI" id="CHEBI:30616"/>
    </ligand>
</feature>
<dbReference type="Proteomes" id="UP000199481">
    <property type="component" value="Unassembled WGS sequence"/>
</dbReference>
<dbReference type="EC" id="2.7.7.72" evidence="11"/>
<evidence type="ECO:0000256" key="4">
    <source>
        <dbReference type="ARBA" id="ARBA00022695"/>
    </source>
</evidence>
<keyword evidence="4 11" id="KW-0548">Nucleotidyltransferase</keyword>
<name>A0A1H0XVE5_9LACT</name>
<dbReference type="Pfam" id="PF13735">
    <property type="entry name" value="tRNA_NucTran2_2"/>
    <property type="match status" value="1"/>
</dbReference>
<dbReference type="GO" id="GO:0001680">
    <property type="term" value="P:tRNA 3'-terminal CCA addition"/>
    <property type="evidence" value="ECO:0007669"/>
    <property type="project" value="UniProtKB-UniRule"/>
</dbReference>
<feature type="binding site" evidence="11">
    <location>
        <position position="114"/>
    </location>
    <ligand>
        <name>CTP</name>
        <dbReference type="ChEBI" id="CHEBI:37563"/>
    </ligand>
</feature>